<reference evidence="1" key="1">
    <citation type="submission" date="2014-05" db="EMBL/GenBank/DDBJ databases">
        <authorList>
            <person name="Chronopoulou M."/>
        </authorList>
    </citation>
    <scope>NUCLEOTIDE SEQUENCE</scope>
    <source>
        <tissue evidence="1">Whole organism</tissue>
    </source>
</reference>
<name>A0A0K2T7D5_LEPSM</name>
<organism evidence="1">
    <name type="scientific">Lepeophtheirus salmonis</name>
    <name type="common">Salmon louse</name>
    <name type="synonym">Caligus salmonis</name>
    <dbReference type="NCBI Taxonomy" id="72036"/>
    <lineage>
        <taxon>Eukaryota</taxon>
        <taxon>Metazoa</taxon>
        <taxon>Ecdysozoa</taxon>
        <taxon>Arthropoda</taxon>
        <taxon>Crustacea</taxon>
        <taxon>Multicrustacea</taxon>
        <taxon>Hexanauplia</taxon>
        <taxon>Copepoda</taxon>
        <taxon>Siphonostomatoida</taxon>
        <taxon>Caligidae</taxon>
        <taxon>Lepeophtheirus</taxon>
    </lineage>
</organism>
<evidence type="ECO:0000313" key="1">
    <source>
        <dbReference type="EMBL" id="CDW21898.1"/>
    </source>
</evidence>
<dbReference type="EMBL" id="HACA01004537">
    <property type="protein sequence ID" value="CDW21898.1"/>
    <property type="molecule type" value="Transcribed_RNA"/>
</dbReference>
<protein>
    <submittedName>
        <fullName evidence="1">Uncharacterized protein</fullName>
    </submittedName>
</protein>
<dbReference type="AlphaFoldDB" id="A0A0K2T7D5"/>
<accession>A0A0K2T7D5</accession>
<proteinExistence type="predicted"/>
<sequence>MELNKTSNERILRVEVCYKNGLQHGNFGATRMRSTNLLKSNQIKIILPTFRCKIKGPQHHFFRANWWINSKQEKSNPNKSTSGYDIGWSF</sequence>
<dbReference type="EMBL" id="HACA01004536">
    <property type="protein sequence ID" value="CDW21897.1"/>
    <property type="molecule type" value="Transcribed_RNA"/>
</dbReference>